<reference evidence="2" key="1">
    <citation type="submission" date="2023-08" db="EMBL/GenBank/DDBJ databases">
        <authorList>
            <person name="Alioto T."/>
            <person name="Alioto T."/>
            <person name="Gomez Garrido J."/>
        </authorList>
    </citation>
    <scope>NUCLEOTIDE SEQUENCE</scope>
</reference>
<proteinExistence type="predicted"/>
<evidence type="ECO:0000313" key="2">
    <source>
        <dbReference type="EMBL" id="CAI9719395.1"/>
    </source>
</evidence>
<evidence type="ECO:0000256" key="1">
    <source>
        <dbReference type="SAM" id="Phobius"/>
    </source>
</evidence>
<dbReference type="EMBL" id="OX597816">
    <property type="protein sequence ID" value="CAI9719395.1"/>
    <property type="molecule type" value="Genomic_DNA"/>
</dbReference>
<organism evidence="2 3">
    <name type="scientific">Octopus vulgaris</name>
    <name type="common">Common octopus</name>
    <dbReference type="NCBI Taxonomy" id="6645"/>
    <lineage>
        <taxon>Eukaryota</taxon>
        <taxon>Metazoa</taxon>
        <taxon>Spiralia</taxon>
        <taxon>Lophotrochozoa</taxon>
        <taxon>Mollusca</taxon>
        <taxon>Cephalopoda</taxon>
        <taxon>Coleoidea</taxon>
        <taxon>Octopodiformes</taxon>
        <taxon>Octopoda</taxon>
        <taxon>Incirrata</taxon>
        <taxon>Octopodidae</taxon>
        <taxon>Octopus</taxon>
    </lineage>
</organism>
<keyword evidence="1" id="KW-1133">Transmembrane helix</keyword>
<gene>
    <name evidence="2" type="ORF">OCTVUL_1B001749</name>
</gene>
<dbReference type="Proteomes" id="UP001162480">
    <property type="component" value="Chromosome 3"/>
</dbReference>
<keyword evidence="1" id="KW-0812">Transmembrane</keyword>
<dbReference type="AlphaFoldDB" id="A0AA36ANF2"/>
<keyword evidence="1" id="KW-0472">Membrane</keyword>
<keyword evidence="3" id="KW-1185">Reference proteome</keyword>
<accession>A0AA36ANF2</accession>
<name>A0AA36ANF2_OCTVU</name>
<evidence type="ECO:0000313" key="3">
    <source>
        <dbReference type="Proteomes" id="UP001162480"/>
    </source>
</evidence>
<feature type="transmembrane region" description="Helical" evidence="1">
    <location>
        <begin position="40"/>
        <end position="62"/>
    </location>
</feature>
<sequence length="74" mass="7824">MAEKVVVVTGYDIVDFYGEDDHHDGRCVSGGFDSAGVGSAGAGTGVIIFGQFIIGLVAALILHNKRTGFHHWAY</sequence>
<protein>
    <submittedName>
        <fullName evidence="2">Uncharacterized protein</fullName>
    </submittedName>
</protein>